<sequence length="144" mass="15622">MAEYQADLMRLASAVKARRLELRWSKQRAADEAGVTIVTYRNVEAGRSARETTYAGIDRAFDWAPGTCTAILQGAESPQPAGTVVEGVRYVSPAATSLDAEETIRRVVQDVMIAVLPDATAREISAANETIIETLKRKGVLRAT</sequence>
<proteinExistence type="predicted"/>
<dbReference type="InterPro" id="IPR010982">
    <property type="entry name" value="Lambda_DNA-bd_dom_sf"/>
</dbReference>
<keyword evidence="2" id="KW-1185">Reference proteome</keyword>
<accession>A0A3M0HVG2</accession>
<dbReference type="Gene3D" id="1.10.260.40">
    <property type="entry name" value="lambda repressor-like DNA-binding domains"/>
    <property type="match status" value="1"/>
</dbReference>
<gene>
    <name evidence="1" type="ORF">CTZ28_44375</name>
</gene>
<dbReference type="RefSeq" id="WP_121895527.1">
    <property type="nucleotide sequence ID" value="NZ_PENI01000057.1"/>
</dbReference>
<evidence type="ECO:0000313" key="2">
    <source>
        <dbReference type="Proteomes" id="UP000270471"/>
    </source>
</evidence>
<dbReference type="OrthoDB" id="3392420at2"/>
<dbReference type="GO" id="GO:0003677">
    <property type="term" value="F:DNA binding"/>
    <property type="evidence" value="ECO:0007669"/>
    <property type="project" value="InterPro"/>
</dbReference>
<dbReference type="EMBL" id="PENI01000057">
    <property type="protein sequence ID" value="RMB79652.1"/>
    <property type="molecule type" value="Genomic_DNA"/>
</dbReference>
<organism evidence="1 2">
    <name type="scientific">Streptomyces shenzhenensis</name>
    <dbReference type="NCBI Taxonomy" id="943815"/>
    <lineage>
        <taxon>Bacteria</taxon>
        <taxon>Bacillati</taxon>
        <taxon>Actinomycetota</taxon>
        <taxon>Actinomycetes</taxon>
        <taxon>Kitasatosporales</taxon>
        <taxon>Streptomycetaceae</taxon>
        <taxon>Streptomyces</taxon>
    </lineage>
</organism>
<dbReference type="Proteomes" id="UP000270471">
    <property type="component" value="Unassembled WGS sequence"/>
</dbReference>
<dbReference type="SUPFAM" id="SSF47413">
    <property type="entry name" value="lambda repressor-like DNA-binding domains"/>
    <property type="match status" value="1"/>
</dbReference>
<evidence type="ECO:0000313" key="1">
    <source>
        <dbReference type="EMBL" id="RMB79652.1"/>
    </source>
</evidence>
<comment type="caution">
    <text evidence="1">The sequence shown here is derived from an EMBL/GenBank/DDBJ whole genome shotgun (WGS) entry which is preliminary data.</text>
</comment>
<name>A0A3M0HVG2_9ACTN</name>
<protein>
    <submittedName>
        <fullName evidence="1">Uncharacterized protein</fullName>
    </submittedName>
</protein>
<reference evidence="1 2" key="1">
    <citation type="submission" date="2017-11" db="EMBL/GenBank/DDBJ databases">
        <title>Draft genome of actinobacteria isolated from guarana (Paullinia cupana (Mart.) Ducke.</title>
        <authorList>
            <person name="Siqueira K.A."/>
            <person name="Liotti R.G."/>
            <person name="Mendes T.A.O."/>
            <person name="Soares M.A."/>
        </authorList>
    </citation>
    <scope>NUCLEOTIDE SEQUENCE [LARGE SCALE GENOMIC DNA]</scope>
    <source>
        <strain evidence="1 2">193</strain>
    </source>
</reference>
<dbReference type="AlphaFoldDB" id="A0A3M0HVG2"/>